<evidence type="ECO:0000313" key="1">
    <source>
        <dbReference type="EMBL" id="GAA5803693.1"/>
    </source>
</evidence>
<reference evidence="1 3" key="2">
    <citation type="submission" date="2024-04" db="EMBL/GenBank/DDBJ databases">
        <title>genome sequences of Mucor flavus KT1a and Helicostylum pulchrum KT1b strains isolation_sourced from the surface of a dry-aged beef.</title>
        <authorList>
            <person name="Toyotome T."/>
            <person name="Hosono M."/>
            <person name="Torimaru M."/>
            <person name="Fukuda K."/>
            <person name="Mikami N."/>
        </authorList>
    </citation>
    <scope>NUCLEOTIDE SEQUENCE [LARGE SCALE GENOMIC DNA]</scope>
    <source>
        <strain evidence="1 3">KT1b</strain>
    </source>
</reference>
<name>A0ABP9YAR3_9FUNG</name>
<evidence type="ECO:0000313" key="2">
    <source>
        <dbReference type="EMBL" id="GAA5806616.1"/>
    </source>
</evidence>
<reference evidence="1" key="1">
    <citation type="submission" date="2024-03" db="EMBL/GenBank/DDBJ databases">
        <authorList>
            <consortium name="DAB_fungi"/>
            <person name="Toyotome T."/>
            <person name="Hosono M."/>
            <person name="Torimaru M."/>
            <person name="Fukuda K."/>
            <person name="Mikami N."/>
        </authorList>
    </citation>
    <scope>NUCLEOTIDE SEQUENCE</scope>
    <source>
        <strain evidence="1">KT1b</strain>
    </source>
</reference>
<comment type="caution">
    <text evidence="1">The sequence shown here is derived from an EMBL/GenBank/DDBJ whole genome shotgun (WGS) entry which is preliminary data.</text>
</comment>
<dbReference type="EMBL" id="BAABUJ010000079">
    <property type="protein sequence ID" value="GAA5806616.1"/>
    <property type="molecule type" value="Genomic_DNA"/>
</dbReference>
<protein>
    <submittedName>
        <fullName evidence="1">Uncharacterized protein</fullName>
    </submittedName>
</protein>
<accession>A0ABP9YAR3</accession>
<keyword evidence="3" id="KW-1185">Reference proteome</keyword>
<evidence type="ECO:0000313" key="3">
    <source>
        <dbReference type="Proteomes" id="UP001476247"/>
    </source>
</evidence>
<dbReference type="Proteomes" id="UP001476247">
    <property type="component" value="Unassembled WGS sequence"/>
</dbReference>
<sequence>MSTSFEYSLLRSFCKSVKKLKAPEICSALISRASLMDVLRIANLDCKNIKNINVPSEDFPRWQKQNKKHKDSTVTFTRRTNVEYYHEIAELANPLLANVSFEAVCNESRKHWVVNNTNMTEKLEAIRTASILKLKKKPKLNSPVEALSLNYIIIISPEYHLDYSVDLTQWEKVVKTCKKIYLKEEESVKKDEWRMIKDSIDEFSSWCNSSISSIQESIDETKVPAEYKKNGNYKRTINMFNNIIQHISYNWDTKKLSENTFINQIIDPIIVAFLDKENPAIMYKGSDSELQESKERKFEQARVNNHDTTNIKGRIPDRSAYVTSTSSNNHHIFLCEVKTESCSNGRPDLVKLGSMMKDCIDNAIKKGIRDYFAVGLLVEGRTATLYSASLPSEGVYALVAMDTFFIPTSSKDMDTLVSTSRGMIKCRALVVKAASIISNDDSNEEPNLGMIRKSCSSPSHHTEYYM</sequence>
<proteinExistence type="predicted"/>
<organism evidence="1 3">
    <name type="scientific">Helicostylum pulchrum</name>
    <dbReference type="NCBI Taxonomy" id="562976"/>
    <lineage>
        <taxon>Eukaryota</taxon>
        <taxon>Fungi</taxon>
        <taxon>Fungi incertae sedis</taxon>
        <taxon>Mucoromycota</taxon>
        <taxon>Mucoromycotina</taxon>
        <taxon>Mucoromycetes</taxon>
        <taxon>Mucorales</taxon>
        <taxon>Mucorineae</taxon>
        <taxon>Mucoraceae</taxon>
        <taxon>Helicostylum</taxon>
    </lineage>
</organism>
<gene>
    <name evidence="1" type="ORF">HPULCUR_009176</name>
    <name evidence="2" type="ORF">HPULCUR_012157</name>
</gene>
<dbReference type="EMBL" id="BAABUJ010000029">
    <property type="protein sequence ID" value="GAA5803693.1"/>
    <property type="molecule type" value="Genomic_DNA"/>
</dbReference>